<accession>A0A655DP53</accession>
<evidence type="ECO:0000313" key="4">
    <source>
        <dbReference type="Proteomes" id="UP000042394"/>
    </source>
</evidence>
<reference evidence="3 4" key="1">
    <citation type="submission" date="2015-03" db="EMBL/GenBank/DDBJ databases">
        <authorList>
            <consortium name="Pathogen Informatics"/>
        </authorList>
    </citation>
    <scope>NUCLEOTIDE SEQUENCE [LARGE SCALE GENOMIC DNA]</scope>
    <source>
        <strain evidence="1 3">A1104</strain>
        <strain evidence="2 4">D4891</strain>
    </source>
</reference>
<proteinExistence type="predicted"/>
<sequence>MCSHRRVNTAGTVKFSVRYFTGDLFIQRFAHAVQALEFVLTRIVILPGQMINRCQCVCVMGRELRVDQIRNGEQFFRAGQIRDIGIHFAGINRIALQPFHLRAFDFAIPVGAFHQTNHQPTAATGGQID</sequence>
<dbReference type="EMBL" id="CQPD01000062">
    <property type="protein sequence ID" value="CNV11888.1"/>
    <property type="molecule type" value="Genomic_DNA"/>
</dbReference>
<evidence type="ECO:0000313" key="2">
    <source>
        <dbReference type="EMBL" id="CNV11888.1"/>
    </source>
</evidence>
<dbReference type="Proteomes" id="UP000041314">
    <property type="component" value="Unassembled WGS sequence"/>
</dbReference>
<dbReference type="Proteomes" id="UP000042394">
    <property type="component" value="Unassembled WGS sequence"/>
</dbReference>
<gene>
    <name evidence="1" type="ORF">ERS008198_03516</name>
    <name evidence="2" type="ORF">ERS008207_04340</name>
</gene>
<dbReference type="AlphaFoldDB" id="A0A655DP53"/>
<dbReference type="EMBL" id="CQPA01000034">
    <property type="protein sequence ID" value="CNU76554.1"/>
    <property type="molecule type" value="Genomic_DNA"/>
</dbReference>
<name>A0A655DP53_SALET</name>
<protein>
    <submittedName>
        <fullName evidence="1">Uncharacterized protein</fullName>
    </submittedName>
</protein>
<evidence type="ECO:0000313" key="1">
    <source>
        <dbReference type="EMBL" id="CNU76554.1"/>
    </source>
</evidence>
<organism evidence="1 3">
    <name type="scientific">Salmonella enterica subsp. enterica serovar Bovismorbificans</name>
    <dbReference type="NCBI Taxonomy" id="58097"/>
    <lineage>
        <taxon>Bacteria</taxon>
        <taxon>Pseudomonadati</taxon>
        <taxon>Pseudomonadota</taxon>
        <taxon>Gammaproteobacteria</taxon>
        <taxon>Enterobacterales</taxon>
        <taxon>Enterobacteriaceae</taxon>
        <taxon>Salmonella</taxon>
    </lineage>
</organism>
<evidence type="ECO:0000313" key="3">
    <source>
        <dbReference type="Proteomes" id="UP000041314"/>
    </source>
</evidence>